<dbReference type="Pfam" id="PF07729">
    <property type="entry name" value="FCD"/>
    <property type="match status" value="1"/>
</dbReference>
<dbReference type="InterPro" id="IPR011711">
    <property type="entry name" value="GntR_C"/>
</dbReference>
<dbReference type="InterPro" id="IPR036390">
    <property type="entry name" value="WH_DNA-bd_sf"/>
</dbReference>
<dbReference type="PROSITE" id="PS50949">
    <property type="entry name" value="HTH_GNTR"/>
    <property type="match status" value="1"/>
</dbReference>
<keyword evidence="3" id="KW-0804">Transcription</keyword>
<reference evidence="5 6" key="1">
    <citation type="journal article" date="2019" name="Int. J. Syst. Evol. Microbiol.">
        <title>The Global Catalogue of Microorganisms (GCM) 10K type strain sequencing project: providing services to taxonomists for standard genome sequencing and annotation.</title>
        <authorList>
            <consortium name="The Broad Institute Genomics Platform"/>
            <consortium name="The Broad Institute Genome Sequencing Center for Infectious Disease"/>
            <person name="Wu L."/>
            <person name="Ma J."/>
        </authorList>
    </citation>
    <scope>NUCLEOTIDE SEQUENCE [LARGE SCALE GENOMIC DNA]</scope>
    <source>
        <strain evidence="5 6">JCM 15910</strain>
    </source>
</reference>
<dbReference type="InterPro" id="IPR036388">
    <property type="entry name" value="WH-like_DNA-bd_sf"/>
</dbReference>
<dbReference type="SUPFAM" id="SSF46785">
    <property type="entry name" value="Winged helix' DNA-binding domain"/>
    <property type="match status" value="1"/>
</dbReference>
<dbReference type="Pfam" id="PF00392">
    <property type="entry name" value="GntR"/>
    <property type="match status" value="1"/>
</dbReference>
<evidence type="ECO:0000256" key="1">
    <source>
        <dbReference type="ARBA" id="ARBA00023015"/>
    </source>
</evidence>
<dbReference type="SUPFAM" id="SSF48008">
    <property type="entry name" value="GntR ligand-binding domain-like"/>
    <property type="match status" value="1"/>
</dbReference>
<evidence type="ECO:0000256" key="3">
    <source>
        <dbReference type="ARBA" id="ARBA00023163"/>
    </source>
</evidence>
<dbReference type="SMART" id="SM00345">
    <property type="entry name" value="HTH_GNTR"/>
    <property type="match status" value="1"/>
</dbReference>
<dbReference type="Gene3D" id="1.20.120.530">
    <property type="entry name" value="GntR ligand-binding domain-like"/>
    <property type="match status" value="1"/>
</dbReference>
<evidence type="ECO:0000313" key="5">
    <source>
        <dbReference type="EMBL" id="GAA0864536.1"/>
    </source>
</evidence>
<name>A0ABN1M5R0_9SPHN</name>
<gene>
    <name evidence="5" type="ORF">GCM10009115_19470</name>
</gene>
<dbReference type="EMBL" id="BAAAFE010000007">
    <property type="protein sequence ID" value="GAA0864536.1"/>
    <property type="molecule type" value="Genomic_DNA"/>
</dbReference>
<organism evidence="5 6">
    <name type="scientific">Sphingopyxis soli</name>
    <dbReference type="NCBI Taxonomy" id="592051"/>
    <lineage>
        <taxon>Bacteria</taxon>
        <taxon>Pseudomonadati</taxon>
        <taxon>Pseudomonadota</taxon>
        <taxon>Alphaproteobacteria</taxon>
        <taxon>Sphingomonadales</taxon>
        <taxon>Sphingomonadaceae</taxon>
        <taxon>Sphingopyxis</taxon>
    </lineage>
</organism>
<feature type="domain" description="HTH gntR-type" evidence="4">
    <location>
        <begin position="13"/>
        <end position="83"/>
    </location>
</feature>
<dbReference type="Proteomes" id="UP001500738">
    <property type="component" value="Unassembled WGS sequence"/>
</dbReference>
<dbReference type="PRINTS" id="PR00035">
    <property type="entry name" value="HTHGNTR"/>
</dbReference>
<dbReference type="PANTHER" id="PTHR43537">
    <property type="entry name" value="TRANSCRIPTIONAL REGULATOR, GNTR FAMILY"/>
    <property type="match status" value="1"/>
</dbReference>
<proteinExistence type="predicted"/>
<evidence type="ECO:0000256" key="2">
    <source>
        <dbReference type="ARBA" id="ARBA00023125"/>
    </source>
</evidence>
<evidence type="ECO:0000259" key="4">
    <source>
        <dbReference type="PROSITE" id="PS50949"/>
    </source>
</evidence>
<comment type="caution">
    <text evidence="5">The sequence shown here is derived from an EMBL/GenBank/DDBJ whole genome shotgun (WGS) entry which is preliminary data.</text>
</comment>
<dbReference type="PANTHER" id="PTHR43537:SF5">
    <property type="entry name" value="UXU OPERON TRANSCRIPTIONAL REGULATOR"/>
    <property type="match status" value="1"/>
</dbReference>
<accession>A0ABN1M5R0</accession>
<keyword evidence="1" id="KW-0805">Transcription regulation</keyword>
<dbReference type="Gene3D" id="1.10.10.10">
    <property type="entry name" value="Winged helix-like DNA-binding domain superfamily/Winged helix DNA-binding domain"/>
    <property type="match status" value="1"/>
</dbReference>
<sequence>MQSDRDNVRIRVPKTSELVADQIRAQIIRGELTEGDSLPPEGVLMTTLGVSRPTLREAFRILEAESLISVVRGSRSGARVHRPSTELVSRYAGYVLESQGTTIADLYAARLAIEPTVVRWLATAKGETPGMPKLKTVLKELGDMLANEQYDEFIDNIAYFHQVLVEATGNKTLSFMNRMLLNLARTHQNDYQRRHPRSTEERMKSIRAGFKSYDKLIGLIEKGEVEEAVAHWRLHLRNANETWAVRGEGERIVDSLHG</sequence>
<dbReference type="InterPro" id="IPR008920">
    <property type="entry name" value="TF_FadR/GntR_C"/>
</dbReference>
<keyword evidence="6" id="KW-1185">Reference proteome</keyword>
<dbReference type="InterPro" id="IPR000524">
    <property type="entry name" value="Tscrpt_reg_HTH_GntR"/>
</dbReference>
<protein>
    <submittedName>
        <fullName evidence="5">FCD domain-containing protein</fullName>
    </submittedName>
</protein>
<evidence type="ECO:0000313" key="6">
    <source>
        <dbReference type="Proteomes" id="UP001500738"/>
    </source>
</evidence>
<keyword evidence="2" id="KW-0238">DNA-binding</keyword>
<dbReference type="CDD" id="cd07377">
    <property type="entry name" value="WHTH_GntR"/>
    <property type="match status" value="1"/>
</dbReference>
<dbReference type="SMART" id="SM00895">
    <property type="entry name" value="FCD"/>
    <property type="match status" value="1"/>
</dbReference>